<evidence type="ECO:0000313" key="2">
    <source>
        <dbReference type="Proteomes" id="UP000624703"/>
    </source>
</evidence>
<dbReference type="AlphaFoldDB" id="A0A8J7SJ81"/>
<protein>
    <submittedName>
        <fullName evidence="1">Uncharacterized protein</fullName>
    </submittedName>
</protein>
<reference evidence="1" key="1">
    <citation type="submission" date="2021-01" db="EMBL/GenBank/DDBJ databases">
        <title>Modified the classification status of verrucomicrobia.</title>
        <authorList>
            <person name="Feng X."/>
        </authorList>
    </citation>
    <scope>NUCLEOTIDE SEQUENCE</scope>
    <source>
        <strain evidence="1">_KCTC 22039</strain>
    </source>
</reference>
<dbReference type="Proteomes" id="UP000624703">
    <property type="component" value="Unassembled WGS sequence"/>
</dbReference>
<name>A0A8J7SJ81_9BACT</name>
<organism evidence="1 2">
    <name type="scientific">Persicirhabdus sediminis</name>
    <dbReference type="NCBI Taxonomy" id="454144"/>
    <lineage>
        <taxon>Bacteria</taxon>
        <taxon>Pseudomonadati</taxon>
        <taxon>Verrucomicrobiota</taxon>
        <taxon>Verrucomicrobiia</taxon>
        <taxon>Verrucomicrobiales</taxon>
        <taxon>Verrucomicrobiaceae</taxon>
        <taxon>Persicirhabdus</taxon>
    </lineage>
</organism>
<gene>
    <name evidence="1" type="ORF">JIN82_02470</name>
</gene>
<proteinExistence type="predicted"/>
<keyword evidence="2" id="KW-1185">Reference proteome</keyword>
<dbReference type="EMBL" id="JAENIM010000012">
    <property type="protein sequence ID" value="MBK1790015.1"/>
    <property type="molecule type" value="Genomic_DNA"/>
</dbReference>
<comment type="caution">
    <text evidence="1">The sequence shown here is derived from an EMBL/GenBank/DDBJ whole genome shotgun (WGS) entry which is preliminary data.</text>
</comment>
<dbReference type="RefSeq" id="WP_200310057.1">
    <property type="nucleotide sequence ID" value="NZ_JAENIM010000012.1"/>
</dbReference>
<accession>A0A8J7SJ81</accession>
<evidence type="ECO:0000313" key="1">
    <source>
        <dbReference type="EMBL" id="MBK1790015.1"/>
    </source>
</evidence>
<sequence length="85" mass="9885">MFSHKHTTLLHTEVSLALFQLANKKHLIEFIKALSADPTLQGDDVQVDPRGREYHIKVLGRHALFYFVDPYAQQTRLLTLERLEN</sequence>